<keyword evidence="2" id="KW-1185">Reference proteome</keyword>
<dbReference type="Proteomes" id="UP000634136">
    <property type="component" value="Unassembled WGS sequence"/>
</dbReference>
<name>A0A834WT66_9FABA</name>
<gene>
    <name evidence="1" type="ORF">G2W53_014391</name>
</gene>
<comment type="caution">
    <text evidence="1">The sequence shown here is derived from an EMBL/GenBank/DDBJ whole genome shotgun (WGS) entry which is preliminary data.</text>
</comment>
<dbReference type="AlphaFoldDB" id="A0A834WT66"/>
<reference evidence="1" key="1">
    <citation type="submission" date="2020-09" db="EMBL/GenBank/DDBJ databases">
        <title>Genome-Enabled Discovery of Anthraquinone Biosynthesis in Senna tora.</title>
        <authorList>
            <person name="Kang S.-H."/>
            <person name="Pandey R.P."/>
            <person name="Lee C.-M."/>
            <person name="Sim J.-S."/>
            <person name="Jeong J.-T."/>
            <person name="Choi B.-S."/>
            <person name="Jung M."/>
            <person name="Ginzburg D."/>
            <person name="Zhao K."/>
            <person name="Won S.Y."/>
            <person name="Oh T.-J."/>
            <person name="Yu Y."/>
            <person name="Kim N.-H."/>
            <person name="Lee O.R."/>
            <person name="Lee T.-H."/>
            <person name="Bashyal P."/>
            <person name="Kim T.-S."/>
            <person name="Lee W.-H."/>
            <person name="Kawkins C."/>
            <person name="Kim C.-K."/>
            <person name="Kim J.S."/>
            <person name="Ahn B.O."/>
            <person name="Rhee S.Y."/>
            <person name="Sohng J.K."/>
        </authorList>
    </citation>
    <scope>NUCLEOTIDE SEQUENCE</scope>
    <source>
        <tissue evidence="1">Leaf</tissue>
    </source>
</reference>
<accession>A0A834WT66</accession>
<protein>
    <submittedName>
        <fullName evidence="1">Uncharacterized protein</fullName>
    </submittedName>
</protein>
<evidence type="ECO:0000313" key="1">
    <source>
        <dbReference type="EMBL" id="KAF7832058.1"/>
    </source>
</evidence>
<organism evidence="1 2">
    <name type="scientific">Senna tora</name>
    <dbReference type="NCBI Taxonomy" id="362788"/>
    <lineage>
        <taxon>Eukaryota</taxon>
        <taxon>Viridiplantae</taxon>
        <taxon>Streptophyta</taxon>
        <taxon>Embryophyta</taxon>
        <taxon>Tracheophyta</taxon>
        <taxon>Spermatophyta</taxon>
        <taxon>Magnoliopsida</taxon>
        <taxon>eudicotyledons</taxon>
        <taxon>Gunneridae</taxon>
        <taxon>Pentapetalae</taxon>
        <taxon>rosids</taxon>
        <taxon>fabids</taxon>
        <taxon>Fabales</taxon>
        <taxon>Fabaceae</taxon>
        <taxon>Caesalpinioideae</taxon>
        <taxon>Cassia clade</taxon>
        <taxon>Senna</taxon>
    </lineage>
</organism>
<dbReference type="EMBL" id="JAAIUW010000005">
    <property type="protein sequence ID" value="KAF7832058.1"/>
    <property type="molecule type" value="Genomic_DNA"/>
</dbReference>
<evidence type="ECO:0000313" key="2">
    <source>
        <dbReference type="Proteomes" id="UP000634136"/>
    </source>
</evidence>
<proteinExistence type="predicted"/>
<sequence>MGLMMTWKNPSGFNARMGLVIACKQKIDRRSSAIPDSNTAL</sequence>